<feature type="transmembrane region" description="Helical" evidence="3">
    <location>
        <begin position="287"/>
        <end position="306"/>
    </location>
</feature>
<sequence>YGVLYIVDMAFLYFAGRNSVSSIKAADYLTNALCFIALFLVFLLPQFVAWNQLNGFIVSSYLTETLKTQAIETSSSSVILGSKLYDLLFSARWGLVVATPLWFAGLIGLFISGPVSRGIRLASLASIVSLIVVMLTFVESDAYGNRYFIAAAVLFTIGLANLLHRCFSSKITSYIAQVFIVACVISQYFMIVQYKVILAYNHPTFSIEALSRSFHVFLDHPLLLLRSTNFFRLMSFDHAEWDYLDGMYLLIFPLAQFVCVIGVLFLFRSSLQSGFILKIIERPKNVILTGVLSSIVLVTLVVSVAPDKSIQEIEKRATYKQLLYSGDSFLAKRDYKSAQLSFEQASGLMPDLWTPYFKKGIVFVNQNKFKLAEQEYSKAIEIYPDHPSLLANYGATLAILGENDKAGPFLRAAIRQLPNNYSPYNSLAQVYLGQQKPEKARDMLLLAITVNPIFGAGHANLAMLYVMMNDREKSVIHLKKALELGVRNSMTENLQKILKNSIQKN</sequence>
<dbReference type="Gene3D" id="1.25.40.10">
    <property type="entry name" value="Tetratricopeptide repeat domain"/>
    <property type="match status" value="1"/>
</dbReference>
<dbReference type="Pfam" id="PF13432">
    <property type="entry name" value="TPR_16"/>
    <property type="match status" value="1"/>
</dbReference>
<keyword evidence="2" id="KW-0802">TPR repeat</keyword>
<proteinExistence type="predicted"/>
<feature type="transmembrane region" description="Helical" evidence="3">
    <location>
        <begin position="175"/>
        <end position="194"/>
    </location>
</feature>
<dbReference type="PROSITE" id="PS50005">
    <property type="entry name" value="TPR"/>
    <property type="match status" value="1"/>
</dbReference>
<protein>
    <submittedName>
        <fullName evidence="4">Uncharacterized protein</fullName>
    </submittedName>
</protein>
<dbReference type="SMART" id="SM00028">
    <property type="entry name" value="TPR"/>
    <property type="match status" value="5"/>
</dbReference>
<dbReference type="SUPFAM" id="SSF48452">
    <property type="entry name" value="TPR-like"/>
    <property type="match status" value="1"/>
</dbReference>
<dbReference type="PANTHER" id="PTHR44227:SF3">
    <property type="entry name" value="PROTEIN O-MANNOSYL-TRANSFERASE TMTC4"/>
    <property type="match status" value="1"/>
</dbReference>
<dbReference type="InterPro" id="IPR052346">
    <property type="entry name" value="O-mannosyl-transferase_TMTC"/>
</dbReference>
<evidence type="ECO:0000256" key="2">
    <source>
        <dbReference type="ARBA" id="ARBA00022803"/>
    </source>
</evidence>
<feature type="transmembrane region" description="Helical" evidence="3">
    <location>
        <begin position="246"/>
        <end position="267"/>
    </location>
</feature>
<feature type="transmembrane region" description="Helical" evidence="3">
    <location>
        <begin position="118"/>
        <end position="138"/>
    </location>
</feature>
<accession>A0A382EMT4</accession>
<feature type="transmembrane region" description="Helical" evidence="3">
    <location>
        <begin position="144"/>
        <end position="163"/>
    </location>
</feature>
<keyword evidence="3" id="KW-1133">Transmembrane helix</keyword>
<feature type="transmembrane region" description="Helical" evidence="3">
    <location>
        <begin position="28"/>
        <end position="50"/>
    </location>
</feature>
<dbReference type="InterPro" id="IPR011990">
    <property type="entry name" value="TPR-like_helical_dom_sf"/>
</dbReference>
<gene>
    <name evidence="4" type="ORF">METZ01_LOCUS204882</name>
</gene>
<evidence type="ECO:0000313" key="4">
    <source>
        <dbReference type="EMBL" id="SVB52028.1"/>
    </source>
</evidence>
<feature type="non-terminal residue" evidence="4">
    <location>
        <position position="1"/>
    </location>
</feature>
<keyword evidence="1" id="KW-0677">Repeat</keyword>
<name>A0A382EMT4_9ZZZZ</name>
<dbReference type="PANTHER" id="PTHR44227">
    <property type="match status" value="1"/>
</dbReference>
<dbReference type="AlphaFoldDB" id="A0A382EMT4"/>
<keyword evidence="3" id="KW-0812">Transmembrane</keyword>
<organism evidence="4">
    <name type="scientific">marine metagenome</name>
    <dbReference type="NCBI Taxonomy" id="408172"/>
    <lineage>
        <taxon>unclassified sequences</taxon>
        <taxon>metagenomes</taxon>
        <taxon>ecological metagenomes</taxon>
    </lineage>
</organism>
<dbReference type="InterPro" id="IPR019734">
    <property type="entry name" value="TPR_rpt"/>
</dbReference>
<dbReference type="EMBL" id="UINC01045356">
    <property type="protein sequence ID" value="SVB52028.1"/>
    <property type="molecule type" value="Genomic_DNA"/>
</dbReference>
<evidence type="ECO:0000256" key="1">
    <source>
        <dbReference type="ARBA" id="ARBA00022737"/>
    </source>
</evidence>
<feature type="transmembrane region" description="Helical" evidence="3">
    <location>
        <begin position="91"/>
        <end position="111"/>
    </location>
</feature>
<reference evidence="4" key="1">
    <citation type="submission" date="2018-05" db="EMBL/GenBank/DDBJ databases">
        <authorList>
            <person name="Lanie J.A."/>
            <person name="Ng W.-L."/>
            <person name="Kazmierczak K.M."/>
            <person name="Andrzejewski T.M."/>
            <person name="Davidsen T.M."/>
            <person name="Wayne K.J."/>
            <person name="Tettelin H."/>
            <person name="Glass J.I."/>
            <person name="Rusch D."/>
            <person name="Podicherti R."/>
            <person name="Tsui H.-C.T."/>
            <person name="Winkler M.E."/>
        </authorList>
    </citation>
    <scope>NUCLEOTIDE SEQUENCE</scope>
</reference>
<evidence type="ECO:0000256" key="3">
    <source>
        <dbReference type="SAM" id="Phobius"/>
    </source>
</evidence>
<dbReference type="Pfam" id="PF13181">
    <property type="entry name" value="TPR_8"/>
    <property type="match status" value="1"/>
</dbReference>
<keyword evidence="3" id="KW-0472">Membrane</keyword>